<keyword evidence="2 8" id="KW-0812">Transmembrane</keyword>
<comment type="similarity">
    <text evidence="6">Belongs to the major facilitator superfamily. Sugar transporter (TC 2.A.1.1) family. Trehalose transporter subfamily.</text>
</comment>
<evidence type="ECO:0000259" key="9">
    <source>
        <dbReference type="PROSITE" id="PS50850"/>
    </source>
</evidence>
<dbReference type="InterPro" id="IPR050549">
    <property type="entry name" value="MFS_Trehalose_Transporter"/>
</dbReference>
<feature type="transmembrane region" description="Helical" evidence="8">
    <location>
        <begin position="141"/>
        <end position="159"/>
    </location>
</feature>
<feature type="transmembrane region" description="Helical" evidence="8">
    <location>
        <begin position="383"/>
        <end position="403"/>
    </location>
</feature>
<dbReference type="InterPro" id="IPR020846">
    <property type="entry name" value="MFS_dom"/>
</dbReference>
<dbReference type="PROSITE" id="PS00217">
    <property type="entry name" value="SUGAR_TRANSPORT_2"/>
    <property type="match status" value="1"/>
</dbReference>
<name>A0ABN8J8R4_9NEOP</name>
<feature type="non-terminal residue" evidence="10">
    <location>
        <position position="464"/>
    </location>
</feature>
<dbReference type="Pfam" id="PF00083">
    <property type="entry name" value="Sugar_tr"/>
    <property type="match status" value="1"/>
</dbReference>
<evidence type="ECO:0000313" key="11">
    <source>
        <dbReference type="Proteomes" id="UP000837857"/>
    </source>
</evidence>
<dbReference type="EMBL" id="OW152821">
    <property type="protein sequence ID" value="CAH2076166.1"/>
    <property type="molecule type" value="Genomic_DNA"/>
</dbReference>
<evidence type="ECO:0000256" key="7">
    <source>
        <dbReference type="RuleBase" id="RU003346"/>
    </source>
</evidence>
<feature type="transmembrane region" description="Helical" evidence="8">
    <location>
        <begin position="315"/>
        <end position="338"/>
    </location>
</feature>
<proteinExistence type="inferred from homology"/>
<dbReference type="SUPFAM" id="SSF103473">
    <property type="entry name" value="MFS general substrate transporter"/>
    <property type="match status" value="1"/>
</dbReference>
<evidence type="ECO:0000313" key="10">
    <source>
        <dbReference type="EMBL" id="CAH2076166.1"/>
    </source>
</evidence>
<feature type="transmembrane region" description="Helical" evidence="8">
    <location>
        <begin position="112"/>
        <end position="129"/>
    </location>
</feature>
<keyword evidence="5" id="KW-0325">Glycoprotein</keyword>
<feature type="transmembrane region" description="Helical" evidence="8">
    <location>
        <begin position="250"/>
        <end position="273"/>
    </location>
</feature>
<accession>A0ABN8J8R4</accession>
<keyword evidence="3 8" id="KW-1133">Transmembrane helix</keyword>
<feature type="transmembrane region" description="Helical" evidence="8">
    <location>
        <begin position="285"/>
        <end position="303"/>
    </location>
</feature>
<dbReference type="InterPro" id="IPR005828">
    <property type="entry name" value="MFS_sugar_transport-like"/>
</dbReference>
<keyword evidence="4 8" id="KW-0472">Membrane</keyword>
<comment type="subcellular location">
    <subcellularLocation>
        <location evidence="1">Membrane</location>
        <topology evidence="1">Multi-pass membrane protein</topology>
    </subcellularLocation>
</comment>
<feature type="domain" description="Major facilitator superfamily (MFS) profile" evidence="9">
    <location>
        <begin position="14"/>
        <end position="437"/>
    </location>
</feature>
<feature type="transmembrane region" description="Helical" evidence="8">
    <location>
        <begin position="86"/>
        <end position="106"/>
    </location>
</feature>
<evidence type="ECO:0000256" key="2">
    <source>
        <dbReference type="ARBA" id="ARBA00022692"/>
    </source>
</evidence>
<feature type="transmembrane region" description="Helical" evidence="8">
    <location>
        <begin position="12"/>
        <end position="34"/>
    </location>
</feature>
<evidence type="ECO:0000256" key="1">
    <source>
        <dbReference type="ARBA" id="ARBA00004141"/>
    </source>
</evidence>
<feature type="transmembrane region" description="Helical" evidence="8">
    <location>
        <begin position="54"/>
        <end position="74"/>
    </location>
</feature>
<dbReference type="Proteomes" id="UP000837857">
    <property type="component" value="Chromosome 9"/>
</dbReference>
<protein>
    <recommendedName>
        <fullName evidence="9">Major facilitator superfamily (MFS) profile domain-containing protein</fullName>
    </recommendedName>
</protein>
<organism evidence="10 11">
    <name type="scientific">Iphiclides podalirius</name>
    <name type="common">scarce swallowtail</name>
    <dbReference type="NCBI Taxonomy" id="110791"/>
    <lineage>
        <taxon>Eukaryota</taxon>
        <taxon>Metazoa</taxon>
        <taxon>Ecdysozoa</taxon>
        <taxon>Arthropoda</taxon>
        <taxon>Hexapoda</taxon>
        <taxon>Insecta</taxon>
        <taxon>Pterygota</taxon>
        <taxon>Neoptera</taxon>
        <taxon>Endopterygota</taxon>
        <taxon>Lepidoptera</taxon>
        <taxon>Glossata</taxon>
        <taxon>Ditrysia</taxon>
        <taxon>Papilionoidea</taxon>
        <taxon>Papilionidae</taxon>
        <taxon>Papilioninae</taxon>
        <taxon>Iphiclides</taxon>
    </lineage>
</organism>
<evidence type="ECO:0000256" key="6">
    <source>
        <dbReference type="ARBA" id="ARBA00024348"/>
    </source>
</evidence>
<dbReference type="PROSITE" id="PS50850">
    <property type="entry name" value="MFS"/>
    <property type="match status" value="1"/>
</dbReference>
<sequence length="464" mass="50546">MTIISSAFLKQLWLTFGASLAFLIIGLVRGYSASAIPSIEANDPSLIQHSEQKSWIGAIPPLGAFVGSMLSGPLMQKAGRRRTLQLTAPLWAGGWLLLGFAPGFALILVGRFLSGLCVGFVLAPAQVYVSECCDPEIRGRLGSLPTLSMSLGILISYVAGNWLYWRHLAFLSATFCAALFIILLPLPESPVWLKSRGLDAEPAINWLQLSSRAVAVAKDEEERPEKSMEVEPKSLFTREVFCSSAVMKPLIVGFALLIFQQFSGIDAVIFFTVEIFQSAGSKLDAMTATIVVGTVQLLSNGVSTMLVDRAGRRPLLLLSAVTMCASMAAMGAAFYFQFEAESWLGYLPIVSLVVFMLGFSLGFGGLPFLLLGELFPAHYRSQLSAMASAVNLLSMFTVIKSYHALEGVLTSAGTFWMYSCFCFLAFIFVVFMVPETKGKSLAEIEEHFRGKKKQKEVVQLQTIS</sequence>
<feature type="transmembrane region" description="Helical" evidence="8">
    <location>
        <begin position="344"/>
        <end position="371"/>
    </location>
</feature>
<dbReference type="Gene3D" id="1.20.1250.20">
    <property type="entry name" value="MFS general substrate transporter like domains"/>
    <property type="match status" value="1"/>
</dbReference>
<gene>
    <name evidence="10" type="ORF">IPOD504_LOCUS17161</name>
</gene>
<dbReference type="InterPro" id="IPR003663">
    <property type="entry name" value="Sugar/inositol_transpt"/>
</dbReference>
<reference evidence="10" key="1">
    <citation type="submission" date="2022-03" db="EMBL/GenBank/DDBJ databases">
        <authorList>
            <person name="Martin H S."/>
        </authorList>
    </citation>
    <scope>NUCLEOTIDE SEQUENCE</scope>
</reference>
<keyword evidence="7" id="KW-0813">Transport</keyword>
<evidence type="ECO:0000256" key="5">
    <source>
        <dbReference type="ARBA" id="ARBA00023180"/>
    </source>
</evidence>
<dbReference type="NCBIfam" id="TIGR00879">
    <property type="entry name" value="SP"/>
    <property type="match status" value="1"/>
</dbReference>
<feature type="transmembrane region" description="Helical" evidence="8">
    <location>
        <begin position="415"/>
        <end position="433"/>
    </location>
</feature>
<evidence type="ECO:0000256" key="8">
    <source>
        <dbReference type="SAM" id="Phobius"/>
    </source>
</evidence>
<evidence type="ECO:0000256" key="4">
    <source>
        <dbReference type="ARBA" id="ARBA00023136"/>
    </source>
</evidence>
<dbReference type="InterPro" id="IPR005829">
    <property type="entry name" value="Sugar_transporter_CS"/>
</dbReference>
<dbReference type="InterPro" id="IPR036259">
    <property type="entry name" value="MFS_trans_sf"/>
</dbReference>
<evidence type="ECO:0000256" key="3">
    <source>
        <dbReference type="ARBA" id="ARBA00022989"/>
    </source>
</evidence>
<dbReference type="PANTHER" id="PTHR48021:SF96">
    <property type="entry name" value="FACILITATED TREHALOSE TRANSPORTER TRET1-1-RELATED"/>
    <property type="match status" value="1"/>
</dbReference>
<dbReference type="PANTHER" id="PTHR48021">
    <property type="match status" value="1"/>
</dbReference>
<dbReference type="PRINTS" id="PR00171">
    <property type="entry name" value="SUGRTRNSPORT"/>
</dbReference>
<feature type="transmembrane region" description="Helical" evidence="8">
    <location>
        <begin position="165"/>
        <end position="186"/>
    </location>
</feature>
<keyword evidence="11" id="KW-1185">Reference proteome</keyword>